<keyword evidence="3" id="KW-1185">Reference proteome</keyword>
<dbReference type="Pfam" id="PF13263">
    <property type="entry name" value="PHP_C"/>
    <property type="match status" value="1"/>
</dbReference>
<dbReference type="SUPFAM" id="SSF52540">
    <property type="entry name" value="P-loop containing nucleoside triphosphate hydrolases"/>
    <property type="match status" value="1"/>
</dbReference>
<dbReference type="GO" id="GO:0005524">
    <property type="term" value="F:ATP binding"/>
    <property type="evidence" value="ECO:0007669"/>
    <property type="project" value="InterPro"/>
</dbReference>
<dbReference type="GO" id="GO:0035312">
    <property type="term" value="F:5'-3' DNA exonuclease activity"/>
    <property type="evidence" value="ECO:0007669"/>
    <property type="project" value="TreeGrafter"/>
</dbReference>
<evidence type="ECO:0000313" key="2">
    <source>
        <dbReference type="EMBL" id="PTX13080.1"/>
    </source>
</evidence>
<evidence type="ECO:0000259" key="1">
    <source>
        <dbReference type="Pfam" id="PF13304"/>
    </source>
</evidence>
<dbReference type="InterPro" id="IPR027417">
    <property type="entry name" value="P-loop_NTPase"/>
</dbReference>
<dbReference type="PANTHER" id="PTHR42924:SF3">
    <property type="entry name" value="POLYMERASE_HISTIDINOL PHOSPHATASE N-TERMINAL DOMAIN-CONTAINING PROTEIN"/>
    <property type="match status" value="1"/>
</dbReference>
<dbReference type="GO" id="GO:0004534">
    <property type="term" value="F:5'-3' RNA exonuclease activity"/>
    <property type="evidence" value="ECO:0007669"/>
    <property type="project" value="TreeGrafter"/>
</dbReference>
<dbReference type="InterPro" id="IPR054787">
    <property type="entry name" value="TrlF_ATPase"/>
</dbReference>
<name>A0A2T5Y9J9_9BACT</name>
<sequence>MNPFSIAGSKWWKCDFHNHTPASTDYGKGPNQAVLLKRSPREWLLDYMKAEIDCVGVTDHNSGEWIDILKIELELMEAEQPEGYRAIVVFPGVEVSVNGGIHIVALFDPSKGTKDINGLLGAVGFPLEHVGKSEYTSKESIDEVIDSIIDAGGIAIPAHVDKPTGLFEVYGGNVTVRNLLLRECLLAIELINKESVLPDTYKQHRKRLNLAEIVGSDSHLPEQAGTAYTWVKMEEPSIEALKLAFHDGVDGIIRHESPHSQPNQIAERYYIRKLVVKDGYKAGNGQPLVVEFSPWQTTLIGGRGSGKSSIINYLRIALDKCDGIPDKIKADFENFKKVGSRGGVGMLKASTEIEVLIQKDTRLLKVTWNQTDNCILSEMNEQGDWDLIGPMSALGKMFPMRIFNQKQLYELTESPNHLLNLIDSQFDKNAWSQELERLEAIWYASRRNQRELANRMAGEPETKELYKSVEGKIKIFEAYGNELLTKFKEEQQSNRLIKSGINSVKGLTDNLQKIIESQSITSIYDSKMGDELKTSVSSFDEEVKAQIVSISKSIENLRQIVIAFDTNYESSEWYTKSQGTKIEYDKFINSLKESNPDVNLDYGALLAQKQGLEEKLNQYKGLKDEYDAITQNIKDQYQLIIQHHQQLRTLRNEVIHKWSKNTQGGTLAVYLNELGDFVNSEISFRDLIRRPGSEFASELLTLDDDGNPTGGFISKILQEQDMQSRWGLLQEIKQNIITASEADPKNLGIKFIRHFQKLKETTPEDIDRLWLWVPEDRIVLKLKRQGGKEEDIESGSAGQKTAGILSLLLAIDNVPLIIDQPEDDLDTRMVTELIVENFKRLKPHRQVIVVTHNPNIAVNASSEKIVELEFSSGQIRKKCSGALQKHEVRLAVCDVMEGGRDALESRYYRISKALT</sequence>
<dbReference type="Gene3D" id="3.40.50.300">
    <property type="entry name" value="P-loop containing nucleotide triphosphate hydrolases"/>
    <property type="match status" value="2"/>
</dbReference>
<dbReference type="InterPro" id="IPR003959">
    <property type="entry name" value="ATPase_AAA_core"/>
</dbReference>
<protein>
    <submittedName>
        <fullName evidence="2">PHP domain-containing protein</fullName>
    </submittedName>
</protein>
<dbReference type="InterPro" id="IPR016195">
    <property type="entry name" value="Pol/histidinol_Pase-like"/>
</dbReference>
<dbReference type="OrthoDB" id="9791620at2"/>
<reference evidence="2 3" key="1">
    <citation type="submission" date="2018-04" db="EMBL/GenBank/DDBJ databases">
        <title>Genomic Encyclopedia of Archaeal and Bacterial Type Strains, Phase II (KMG-II): from individual species to whole genera.</title>
        <authorList>
            <person name="Goeker M."/>
        </authorList>
    </citation>
    <scope>NUCLEOTIDE SEQUENCE [LARGE SCALE GENOMIC DNA]</scope>
    <source>
        <strain evidence="2 3">DSM 100162</strain>
    </source>
</reference>
<organism evidence="2 3">
    <name type="scientific">Pontibacter mucosus</name>
    <dbReference type="NCBI Taxonomy" id="1649266"/>
    <lineage>
        <taxon>Bacteria</taxon>
        <taxon>Pseudomonadati</taxon>
        <taxon>Bacteroidota</taxon>
        <taxon>Cytophagia</taxon>
        <taxon>Cytophagales</taxon>
        <taxon>Hymenobacteraceae</taxon>
        <taxon>Pontibacter</taxon>
    </lineage>
</organism>
<dbReference type="Proteomes" id="UP000244225">
    <property type="component" value="Unassembled WGS sequence"/>
</dbReference>
<gene>
    <name evidence="2" type="ORF">C8N40_1132</name>
</gene>
<dbReference type="NCBIfam" id="NF045780">
    <property type="entry name" value="TrlF_fam_ATP"/>
    <property type="match status" value="1"/>
</dbReference>
<dbReference type="AlphaFoldDB" id="A0A2T5Y9J9"/>
<dbReference type="PANTHER" id="PTHR42924">
    <property type="entry name" value="EXONUCLEASE"/>
    <property type="match status" value="1"/>
</dbReference>
<dbReference type="InterPro" id="IPR052018">
    <property type="entry name" value="PHP_domain"/>
</dbReference>
<evidence type="ECO:0000313" key="3">
    <source>
        <dbReference type="Proteomes" id="UP000244225"/>
    </source>
</evidence>
<comment type="caution">
    <text evidence="2">The sequence shown here is derived from an EMBL/GenBank/DDBJ whole genome shotgun (WGS) entry which is preliminary data.</text>
</comment>
<dbReference type="EMBL" id="QBKI01000013">
    <property type="protein sequence ID" value="PTX13080.1"/>
    <property type="molecule type" value="Genomic_DNA"/>
</dbReference>
<accession>A0A2T5Y9J9</accession>
<dbReference type="Gene3D" id="3.20.20.140">
    <property type="entry name" value="Metal-dependent hydrolases"/>
    <property type="match status" value="1"/>
</dbReference>
<proteinExistence type="predicted"/>
<dbReference type="Pfam" id="PF13304">
    <property type="entry name" value="AAA_21"/>
    <property type="match status" value="1"/>
</dbReference>
<feature type="domain" description="ATPase AAA-type core" evidence="1">
    <location>
        <begin position="760"/>
        <end position="856"/>
    </location>
</feature>
<dbReference type="GO" id="GO:0016887">
    <property type="term" value="F:ATP hydrolysis activity"/>
    <property type="evidence" value="ECO:0007669"/>
    <property type="project" value="InterPro"/>
</dbReference>
<dbReference type="RefSeq" id="WP_108213607.1">
    <property type="nucleotide sequence ID" value="NZ_QBKI01000013.1"/>
</dbReference>
<dbReference type="SUPFAM" id="SSF89550">
    <property type="entry name" value="PHP domain-like"/>
    <property type="match status" value="1"/>
</dbReference>